<feature type="compositionally biased region" description="Acidic residues" evidence="11">
    <location>
        <begin position="36"/>
        <end position="45"/>
    </location>
</feature>
<dbReference type="InterPro" id="IPR000175">
    <property type="entry name" value="Na/ntran_symport"/>
</dbReference>
<feature type="transmembrane region" description="Helical" evidence="12">
    <location>
        <begin position="350"/>
        <end position="371"/>
    </location>
</feature>
<keyword evidence="8" id="KW-0479">Metal-binding</keyword>
<feature type="compositionally biased region" description="Basic and acidic residues" evidence="11">
    <location>
        <begin position="46"/>
        <end position="55"/>
    </location>
</feature>
<dbReference type="PANTHER" id="PTHR11616:SF303">
    <property type="entry name" value="SODIUM- AND CHLORIDE-DEPENDENT GABA TRANSPORTER INE"/>
    <property type="match status" value="1"/>
</dbReference>
<evidence type="ECO:0000256" key="11">
    <source>
        <dbReference type="SAM" id="MobiDB-lite"/>
    </source>
</evidence>
<evidence type="ECO:0000256" key="8">
    <source>
        <dbReference type="PIRSR" id="PIRSR600175-1"/>
    </source>
</evidence>
<dbReference type="Proteomes" id="UP000639338">
    <property type="component" value="Unassembled WGS sequence"/>
</dbReference>
<dbReference type="OrthoDB" id="6581954at2759"/>
<evidence type="ECO:0000256" key="7">
    <source>
        <dbReference type="ARBA" id="ARBA00023136"/>
    </source>
</evidence>
<feature type="transmembrane region" description="Helical" evidence="12">
    <location>
        <begin position="771"/>
        <end position="790"/>
    </location>
</feature>
<reference evidence="13 14" key="1">
    <citation type="submission" date="2020-08" db="EMBL/GenBank/DDBJ databases">
        <title>Aphidius gifuensis genome sequencing and assembly.</title>
        <authorList>
            <person name="Du Z."/>
        </authorList>
    </citation>
    <scope>NUCLEOTIDE SEQUENCE [LARGE SCALE GENOMIC DNA]</scope>
    <source>
        <strain evidence="13">YNYX2018</strain>
        <tissue evidence="13">Adults</tissue>
    </source>
</reference>
<keyword evidence="8" id="KW-0915">Sodium</keyword>
<feature type="region of interest" description="Disordered" evidence="11">
    <location>
        <begin position="1"/>
        <end position="76"/>
    </location>
</feature>
<feature type="transmembrane region" description="Helical" evidence="12">
    <location>
        <begin position="512"/>
        <end position="535"/>
    </location>
</feature>
<feature type="binding site" evidence="8">
    <location>
        <position position="326"/>
    </location>
    <ligand>
        <name>Na(+)</name>
        <dbReference type="ChEBI" id="CHEBI:29101"/>
        <label>1</label>
    </ligand>
</feature>
<name>A0A834XMA7_APHGI</name>
<evidence type="ECO:0000256" key="5">
    <source>
        <dbReference type="ARBA" id="ARBA00022847"/>
    </source>
</evidence>
<feature type="binding site" evidence="8">
    <location>
        <position position="333"/>
    </location>
    <ligand>
        <name>Na(+)</name>
        <dbReference type="ChEBI" id="CHEBI:29101"/>
        <label>1</label>
    </ligand>
</feature>
<feature type="transmembrane region" description="Helical" evidence="12">
    <location>
        <begin position="651"/>
        <end position="676"/>
    </location>
</feature>
<organism evidence="13 14">
    <name type="scientific">Aphidius gifuensis</name>
    <name type="common">Parasitoid wasp</name>
    <dbReference type="NCBI Taxonomy" id="684658"/>
    <lineage>
        <taxon>Eukaryota</taxon>
        <taxon>Metazoa</taxon>
        <taxon>Ecdysozoa</taxon>
        <taxon>Arthropoda</taxon>
        <taxon>Hexapoda</taxon>
        <taxon>Insecta</taxon>
        <taxon>Pterygota</taxon>
        <taxon>Neoptera</taxon>
        <taxon>Endopterygota</taxon>
        <taxon>Hymenoptera</taxon>
        <taxon>Apocrita</taxon>
        <taxon>Ichneumonoidea</taxon>
        <taxon>Braconidae</taxon>
        <taxon>Aphidiinae</taxon>
        <taxon>Aphidius</taxon>
    </lineage>
</organism>
<dbReference type="GO" id="GO:0046872">
    <property type="term" value="F:metal ion binding"/>
    <property type="evidence" value="ECO:0007669"/>
    <property type="project" value="UniProtKB-KW"/>
</dbReference>
<evidence type="ECO:0000256" key="10">
    <source>
        <dbReference type="RuleBase" id="RU003732"/>
    </source>
</evidence>
<gene>
    <name evidence="13" type="ORF">HCN44_003093</name>
</gene>
<dbReference type="PANTHER" id="PTHR11616">
    <property type="entry name" value="SODIUM/CHLORIDE DEPENDENT TRANSPORTER"/>
    <property type="match status" value="1"/>
</dbReference>
<dbReference type="EMBL" id="JACMRX010000006">
    <property type="protein sequence ID" value="KAF7987331.1"/>
    <property type="molecule type" value="Genomic_DNA"/>
</dbReference>
<feature type="binding site" evidence="8">
    <location>
        <position position="566"/>
    </location>
    <ligand>
        <name>Na(+)</name>
        <dbReference type="ChEBI" id="CHEBI:29101"/>
        <label>1</label>
    </ligand>
</feature>
<dbReference type="PROSITE" id="PS50267">
    <property type="entry name" value="NA_NEUROTRAN_SYMP_3"/>
    <property type="match status" value="1"/>
</dbReference>
<evidence type="ECO:0000256" key="3">
    <source>
        <dbReference type="ARBA" id="ARBA00022448"/>
    </source>
</evidence>
<evidence type="ECO:0000256" key="2">
    <source>
        <dbReference type="ARBA" id="ARBA00006459"/>
    </source>
</evidence>
<feature type="region of interest" description="Disordered" evidence="11">
    <location>
        <begin position="276"/>
        <end position="298"/>
    </location>
</feature>
<dbReference type="PRINTS" id="PR00176">
    <property type="entry name" value="NANEUSMPORT"/>
</dbReference>
<keyword evidence="3 10" id="KW-0813">Transport</keyword>
<feature type="disulfide bond" evidence="9">
    <location>
        <begin position="432"/>
        <end position="441"/>
    </location>
</feature>
<evidence type="ECO:0000256" key="6">
    <source>
        <dbReference type="ARBA" id="ARBA00022989"/>
    </source>
</evidence>
<feature type="transmembrane region" description="Helical" evidence="12">
    <location>
        <begin position="810"/>
        <end position="832"/>
    </location>
</feature>
<keyword evidence="4 10" id="KW-0812">Transmembrane</keyword>
<comment type="subcellular location">
    <subcellularLocation>
        <location evidence="1">Membrane</location>
        <topology evidence="1">Multi-pass membrane protein</topology>
    </subcellularLocation>
</comment>
<dbReference type="SUPFAM" id="SSF161070">
    <property type="entry name" value="SNF-like"/>
    <property type="match status" value="1"/>
</dbReference>
<accession>A0A834XMA7</accession>
<protein>
    <recommendedName>
        <fullName evidence="10">Transporter</fullName>
    </recommendedName>
</protein>
<dbReference type="PROSITE" id="PS00610">
    <property type="entry name" value="NA_NEUROTRAN_SYMP_1"/>
    <property type="match status" value="1"/>
</dbReference>
<feature type="binding site" evidence="8">
    <location>
        <position position="329"/>
    </location>
    <ligand>
        <name>Na(+)</name>
        <dbReference type="ChEBI" id="CHEBI:29101"/>
        <label>1</label>
    </ligand>
</feature>
<keyword evidence="6 12" id="KW-1133">Transmembrane helix</keyword>
<feature type="transmembrane region" description="Helical" evidence="12">
    <location>
        <begin position="320"/>
        <end position="338"/>
    </location>
</feature>
<evidence type="ECO:0000256" key="12">
    <source>
        <dbReference type="SAM" id="Phobius"/>
    </source>
</evidence>
<dbReference type="GO" id="GO:0005283">
    <property type="term" value="F:amino acid:sodium symporter activity"/>
    <property type="evidence" value="ECO:0007669"/>
    <property type="project" value="TreeGrafter"/>
</dbReference>
<evidence type="ECO:0000256" key="9">
    <source>
        <dbReference type="PIRSR" id="PIRSR600175-2"/>
    </source>
</evidence>
<dbReference type="InterPro" id="IPR037272">
    <property type="entry name" value="SNS_sf"/>
</dbReference>
<evidence type="ECO:0000256" key="1">
    <source>
        <dbReference type="ARBA" id="ARBA00004141"/>
    </source>
</evidence>
<keyword evidence="5 10" id="KW-0769">Symport</keyword>
<feature type="compositionally biased region" description="Basic residues" evidence="11">
    <location>
        <begin position="1"/>
        <end position="10"/>
    </location>
</feature>
<feature type="binding site" evidence="8">
    <location>
        <position position="598"/>
    </location>
    <ligand>
        <name>Na(+)</name>
        <dbReference type="ChEBI" id="CHEBI:29101"/>
        <label>1</label>
    </ligand>
</feature>
<comment type="similarity">
    <text evidence="2 10">Belongs to the sodium:neurotransmitter symporter (SNF) (TC 2.A.22) family.</text>
</comment>
<feature type="compositionally biased region" description="Polar residues" evidence="11">
    <location>
        <begin position="12"/>
        <end position="23"/>
    </location>
</feature>
<comment type="caution">
    <text evidence="13">The sequence shown here is derived from an EMBL/GenBank/DDBJ whole genome shotgun (WGS) entry which is preliminary data.</text>
</comment>
<feature type="transmembrane region" description="Helical" evidence="12">
    <location>
        <begin position="592"/>
        <end position="613"/>
    </location>
</feature>
<feature type="binding site" evidence="8">
    <location>
        <position position="663"/>
    </location>
    <ligand>
        <name>Na(+)</name>
        <dbReference type="ChEBI" id="CHEBI:29101"/>
        <label>1</label>
    </ligand>
</feature>
<evidence type="ECO:0000313" key="13">
    <source>
        <dbReference type="EMBL" id="KAF7987331.1"/>
    </source>
</evidence>
<feature type="transmembrane region" description="Helical" evidence="12">
    <location>
        <begin position="727"/>
        <end position="750"/>
    </location>
</feature>
<feature type="compositionally biased region" description="Acidic residues" evidence="11">
    <location>
        <begin position="56"/>
        <end position="69"/>
    </location>
</feature>
<feature type="transmembrane region" description="Helical" evidence="12">
    <location>
        <begin position="392"/>
        <end position="420"/>
    </location>
</feature>
<feature type="binding site" evidence="8">
    <location>
        <position position="667"/>
    </location>
    <ligand>
        <name>Na(+)</name>
        <dbReference type="ChEBI" id="CHEBI:29101"/>
        <label>1</label>
    </ligand>
</feature>
<evidence type="ECO:0000256" key="4">
    <source>
        <dbReference type="ARBA" id="ARBA00022692"/>
    </source>
</evidence>
<dbReference type="GO" id="GO:0005886">
    <property type="term" value="C:plasma membrane"/>
    <property type="evidence" value="ECO:0007669"/>
    <property type="project" value="TreeGrafter"/>
</dbReference>
<evidence type="ECO:0000313" key="14">
    <source>
        <dbReference type="Proteomes" id="UP000639338"/>
    </source>
</evidence>
<dbReference type="AlphaFoldDB" id="A0A834XMA7"/>
<feature type="transmembrane region" description="Helical" evidence="12">
    <location>
        <begin position="555"/>
        <end position="580"/>
    </location>
</feature>
<keyword evidence="14" id="KW-1185">Reference proteome</keyword>
<feature type="transmembrane region" description="Helical" evidence="12">
    <location>
        <begin position="696"/>
        <end position="721"/>
    </location>
</feature>
<dbReference type="GO" id="GO:0089718">
    <property type="term" value="P:amino acid import across plasma membrane"/>
    <property type="evidence" value="ECO:0007669"/>
    <property type="project" value="TreeGrafter"/>
</dbReference>
<keyword evidence="9" id="KW-1015">Disulfide bond</keyword>
<sequence length="901" mass="101572">MDSKNIHKLKIQQLNSNNNSSRIIKQKNIRKMSTMPEEEGSEDIETDNKRMRDSIDSDDDESQSDEELDQEKNKLLDSNNKKIIQISSIDTTKQSSTTNNKKSPTNLSNESIIINDKFNSTIQNKCQNNISINDTKTNSNIDTTINNKIQRDNSINGCGKINKSGEFYSARQQYRYPSMKSLKLNITNGDDHLIHQNNYQHHHQQYYPHSNSHQNQPASSWSSITSPDIGLTNNSIRTTPYYDTVSIRSLASIGMGSSDGRKLTIRRVPTSPSELLNIVHPPTPIEDDLSTSDSFDDGHGDDANDYRSLKRPHWANKMQFVLACVGYSVGLGNVWRFPYLCYKSGGGVFLVPYFIILIVCGIPLLYMELALGQFTRRGPIGALGQICPLLKGAGLSSVVISFLMSTYHNVIIAYAIYYFFAAFRADHPWAGCNNSWNTESCWTGSSSDNKTRPDTSRTPSEEFFDNKVLQISTGIEVPGNIRWEIFACLLSAWIIVYFSTWKSIKSSSQVRYLTATLPLILIIVFLARSLTLEGAEKGLQFFFRPRWHLLADHKVWVNAAAQIFSSVGISFGSMICFASYNKFHNNIFIDTMAVSFINAFSCLLVGIFAFATIGNIAMEQNMSVEAVLSDGPGLVFVVYPQAMAKMPASQLWAVLFFFMLLCLSLNSQFAIIEVVVTSIQDGFPNWVKTNLLCHEILVFIICVVSFAFGLPNVTQGGIYFFQLIDHYAASISIMFLAFFEVIAISWFYGVKRLGKNVKEMTGRAPSLYFRYCWLIAAPLLIMSVWVFSLIDYEPPTYGNGAYKYPWWAETIGWGIASLSLMCIPAFAIYVLIRSDGTTFIEKLRNSIKPHFEACIACGQEYCAEQHSIHSLEDHELKEPLHDINNFPINTIPINYNLDLKK</sequence>
<proteinExistence type="inferred from homology"/>
<dbReference type="Pfam" id="PF00209">
    <property type="entry name" value="SNF"/>
    <property type="match status" value="1"/>
</dbReference>
<keyword evidence="7 12" id="KW-0472">Membrane</keyword>